<accession>A0A9N9NEM8</accession>
<feature type="non-terminal residue" evidence="2">
    <location>
        <position position="1"/>
    </location>
</feature>
<protein>
    <submittedName>
        <fullName evidence="2">21811_t:CDS:1</fullName>
    </submittedName>
</protein>
<sequence>NITTQSLRRRCEKTQNQHDLSHMNIECIYCNALHWQDEHLMHFLIKNSKFGLYCQQGKIKLSLLNNPLLLLRHFFESSDKDAKEFCANIRQYNAAHAFTSLAHANNTSTTNLTIYLHYNNAIDRHCYNLPTMDEIAIILSSDGSISEAMCDIVIHLYNNKLKHIQKSYPAYLSLYYVLLFLYGELGWHEGLCQSLGNIENNRINNQTRIPRLTQKDFFSFHLFAYHNKFLTILRGGKLFQEFIIDAWATTEQNRLRFLYQNQDILCADLYQGLADVARSIANSKLLLNNLNHQLLLTVVCGPQSFDHLKMINSITYPTFKDACIILDLLENDNEWNRCLEEAAIIRSGAQLRSLFATILVYSTPTNPQNLWLLFYNNLCNDFHYQLHNKYNIQNSTELQIFDLRLFLLDQILYNFNYSLNIFPLMPCWEHNWDHYQENYLIYKHLNWNHNELKKISTSQELQLNTEQHAAYQDILNSVDNDTNMFKSDNIIEIPQNMTIESELNSLIKSVYCNISIENICTDQYLKDRIILSSCNTNIDDINITILNSFPENQKMYLSSDKIVSKNNNNFNNFYSTSHQGLCNSSRLIVTRLNDYVIEARILTGDHAGNLTFIPYISLTTSTFELLFKLKQYQFPINVAFAITINKSQDQFVKHVGISHYIRNIILKSNSLYKDAKVFTIWAIGIYPTGHENNEIEITLFLSVNSNNRDPKSQAIFKKDEYYSIGKKIIPGSYAGQIRPKITISTSTHLTISDKEIPSLNKCPLKTTLIGIPQEIPAEIENTENSIIEILVSDYIGQPYNYTIK</sequence>
<feature type="non-terminal residue" evidence="2">
    <location>
        <position position="804"/>
    </location>
</feature>
<reference evidence="2" key="1">
    <citation type="submission" date="2021-06" db="EMBL/GenBank/DDBJ databases">
        <authorList>
            <person name="Kallberg Y."/>
            <person name="Tangrot J."/>
            <person name="Rosling A."/>
        </authorList>
    </citation>
    <scope>NUCLEOTIDE SEQUENCE</scope>
    <source>
        <strain evidence="2">FL966</strain>
    </source>
</reference>
<proteinExistence type="predicted"/>
<feature type="domain" description="Helitron helicase-like" evidence="1">
    <location>
        <begin position="219"/>
        <end position="293"/>
    </location>
</feature>
<dbReference type="SUPFAM" id="SSF52540">
    <property type="entry name" value="P-loop containing nucleoside triphosphate hydrolases"/>
    <property type="match status" value="1"/>
</dbReference>
<dbReference type="EMBL" id="CAJVQA010013904">
    <property type="protein sequence ID" value="CAG8727617.1"/>
    <property type="molecule type" value="Genomic_DNA"/>
</dbReference>
<dbReference type="Pfam" id="PF14214">
    <property type="entry name" value="Helitron_like_N"/>
    <property type="match status" value="1"/>
</dbReference>
<dbReference type="AlphaFoldDB" id="A0A9N9NEM8"/>
<evidence type="ECO:0000313" key="3">
    <source>
        <dbReference type="Proteomes" id="UP000789759"/>
    </source>
</evidence>
<dbReference type="OrthoDB" id="2285825at2759"/>
<dbReference type="PANTHER" id="PTHR10492">
    <property type="match status" value="1"/>
</dbReference>
<dbReference type="PANTHER" id="PTHR10492:SF57">
    <property type="entry name" value="ATP-DEPENDENT DNA HELICASE"/>
    <property type="match status" value="1"/>
</dbReference>
<evidence type="ECO:0000313" key="2">
    <source>
        <dbReference type="EMBL" id="CAG8727617.1"/>
    </source>
</evidence>
<comment type="caution">
    <text evidence="2">The sequence shown here is derived from an EMBL/GenBank/DDBJ whole genome shotgun (WGS) entry which is preliminary data.</text>
</comment>
<organism evidence="2 3">
    <name type="scientific">Cetraspora pellucida</name>
    <dbReference type="NCBI Taxonomy" id="1433469"/>
    <lineage>
        <taxon>Eukaryota</taxon>
        <taxon>Fungi</taxon>
        <taxon>Fungi incertae sedis</taxon>
        <taxon>Mucoromycota</taxon>
        <taxon>Glomeromycotina</taxon>
        <taxon>Glomeromycetes</taxon>
        <taxon>Diversisporales</taxon>
        <taxon>Gigasporaceae</taxon>
        <taxon>Cetraspora</taxon>
    </lineage>
</organism>
<dbReference type="InterPro" id="IPR027417">
    <property type="entry name" value="P-loop_NTPase"/>
</dbReference>
<dbReference type="Proteomes" id="UP000789759">
    <property type="component" value="Unassembled WGS sequence"/>
</dbReference>
<keyword evidence="3" id="KW-1185">Reference proteome</keyword>
<gene>
    <name evidence="2" type="ORF">CPELLU_LOCUS13277</name>
</gene>
<evidence type="ECO:0000259" key="1">
    <source>
        <dbReference type="Pfam" id="PF14214"/>
    </source>
</evidence>
<dbReference type="InterPro" id="IPR025476">
    <property type="entry name" value="Helitron_helicase-like"/>
</dbReference>
<name>A0A9N9NEM8_9GLOM</name>